<evidence type="ECO:0000256" key="2">
    <source>
        <dbReference type="ARBA" id="ARBA00022527"/>
    </source>
</evidence>
<comment type="catalytic activity">
    <reaction evidence="7">
        <text>L-threonyl-[protein] + ATP = O-phospho-L-threonyl-[protein] + ADP + H(+)</text>
        <dbReference type="Rhea" id="RHEA:46608"/>
        <dbReference type="Rhea" id="RHEA-COMP:11060"/>
        <dbReference type="Rhea" id="RHEA-COMP:11605"/>
        <dbReference type="ChEBI" id="CHEBI:15378"/>
        <dbReference type="ChEBI" id="CHEBI:30013"/>
        <dbReference type="ChEBI" id="CHEBI:30616"/>
        <dbReference type="ChEBI" id="CHEBI:61977"/>
        <dbReference type="ChEBI" id="CHEBI:456216"/>
        <dbReference type="EC" id="2.7.11.1"/>
    </reaction>
</comment>
<dbReference type="PANTHER" id="PTHR24361">
    <property type="entry name" value="MITOGEN-ACTIVATED KINASE KINASE KINASE"/>
    <property type="match status" value="1"/>
</dbReference>
<evidence type="ECO:0000256" key="6">
    <source>
        <dbReference type="ARBA" id="ARBA00022840"/>
    </source>
</evidence>
<comment type="caution">
    <text evidence="12">The sequence shown here is derived from an EMBL/GenBank/DDBJ whole genome shotgun (WGS) entry which is preliminary data.</text>
</comment>
<evidence type="ECO:0000256" key="7">
    <source>
        <dbReference type="ARBA" id="ARBA00047899"/>
    </source>
</evidence>
<dbReference type="EC" id="2.7.11.1" evidence="1"/>
<dbReference type="PANTHER" id="PTHR24361:SF433">
    <property type="entry name" value="PROTEIN KINASE DOMAIN-CONTAINING PROTEIN"/>
    <property type="match status" value="1"/>
</dbReference>
<dbReference type="SMART" id="SM00220">
    <property type="entry name" value="S_TKc"/>
    <property type="match status" value="1"/>
</dbReference>
<name>A0AAX6MLS8_9PEZI</name>
<dbReference type="PROSITE" id="PS00108">
    <property type="entry name" value="PROTEIN_KINASE_ST"/>
    <property type="match status" value="1"/>
</dbReference>
<dbReference type="InterPro" id="IPR053235">
    <property type="entry name" value="Ser_Thr_kinase"/>
</dbReference>
<dbReference type="Proteomes" id="UP001369815">
    <property type="component" value="Unassembled WGS sequence"/>
</dbReference>
<gene>
    <name evidence="12" type="ORF">Daesc_005884</name>
</gene>
<reference evidence="12 13" key="1">
    <citation type="journal article" date="2024" name="Front Chem Biol">
        <title>Unveiling the potential of Daldinia eschscholtzii MFLUCC 19-0629 through bioactivity and bioinformatics studies for enhanced sustainable agriculture production.</title>
        <authorList>
            <person name="Brooks S."/>
            <person name="Weaver J.A."/>
            <person name="Klomchit A."/>
            <person name="Alharthi S.A."/>
            <person name="Onlamun T."/>
            <person name="Nurani R."/>
            <person name="Vong T.K."/>
            <person name="Alberti F."/>
            <person name="Greco C."/>
        </authorList>
    </citation>
    <scope>NUCLEOTIDE SEQUENCE [LARGE SCALE GENOMIC DNA]</scope>
    <source>
        <strain evidence="12">MFLUCC 19-0629</strain>
    </source>
</reference>
<dbReference type="EMBL" id="JBANMG010000005">
    <property type="protein sequence ID" value="KAK6953579.1"/>
    <property type="molecule type" value="Genomic_DNA"/>
</dbReference>
<keyword evidence="13" id="KW-1185">Reference proteome</keyword>
<keyword evidence="3" id="KW-0808">Transferase</keyword>
<dbReference type="PROSITE" id="PS50011">
    <property type="entry name" value="PROTEIN_KINASE_DOM"/>
    <property type="match status" value="1"/>
</dbReference>
<evidence type="ECO:0000256" key="9">
    <source>
        <dbReference type="PROSITE-ProRule" id="PRU10141"/>
    </source>
</evidence>
<dbReference type="PROSITE" id="PS00107">
    <property type="entry name" value="PROTEIN_KINASE_ATP"/>
    <property type="match status" value="1"/>
</dbReference>
<evidence type="ECO:0000256" key="3">
    <source>
        <dbReference type="ARBA" id="ARBA00022679"/>
    </source>
</evidence>
<keyword evidence="6 9" id="KW-0067">ATP-binding</keyword>
<dbReference type="Pfam" id="PF00069">
    <property type="entry name" value="Pkinase"/>
    <property type="match status" value="1"/>
</dbReference>
<keyword evidence="2 10" id="KW-0723">Serine/threonine-protein kinase</keyword>
<evidence type="ECO:0000256" key="8">
    <source>
        <dbReference type="ARBA" id="ARBA00048679"/>
    </source>
</evidence>
<dbReference type="GO" id="GO:0005737">
    <property type="term" value="C:cytoplasm"/>
    <property type="evidence" value="ECO:0007669"/>
    <property type="project" value="TreeGrafter"/>
</dbReference>
<evidence type="ECO:0000256" key="5">
    <source>
        <dbReference type="ARBA" id="ARBA00022777"/>
    </source>
</evidence>
<dbReference type="GO" id="GO:0004674">
    <property type="term" value="F:protein serine/threonine kinase activity"/>
    <property type="evidence" value="ECO:0007669"/>
    <property type="project" value="UniProtKB-KW"/>
</dbReference>
<evidence type="ECO:0000256" key="4">
    <source>
        <dbReference type="ARBA" id="ARBA00022741"/>
    </source>
</evidence>
<dbReference type="InterPro" id="IPR008271">
    <property type="entry name" value="Ser/Thr_kinase_AS"/>
</dbReference>
<dbReference type="Gene3D" id="1.10.510.10">
    <property type="entry name" value="Transferase(Phosphotransferase) domain 1"/>
    <property type="match status" value="1"/>
</dbReference>
<dbReference type="SUPFAM" id="SSF56112">
    <property type="entry name" value="Protein kinase-like (PK-like)"/>
    <property type="match status" value="1"/>
</dbReference>
<feature type="binding site" evidence="9">
    <location>
        <position position="207"/>
    </location>
    <ligand>
        <name>ATP</name>
        <dbReference type="ChEBI" id="CHEBI:30616"/>
    </ligand>
</feature>
<keyword evidence="5" id="KW-0418">Kinase</keyword>
<dbReference type="GO" id="GO:0005524">
    <property type="term" value="F:ATP binding"/>
    <property type="evidence" value="ECO:0007669"/>
    <property type="project" value="UniProtKB-UniRule"/>
</dbReference>
<comment type="catalytic activity">
    <reaction evidence="8">
        <text>L-seryl-[protein] + ATP = O-phospho-L-seryl-[protein] + ADP + H(+)</text>
        <dbReference type="Rhea" id="RHEA:17989"/>
        <dbReference type="Rhea" id="RHEA-COMP:9863"/>
        <dbReference type="Rhea" id="RHEA-COMP:11604"/>
        <dbReference type="ChEBI" id="CHEBI:15378"/>
        <dbReference type="ChEBI" id="CHEBI:29999"/>
        <dbReference type="ChEBI" id="CHEBI:30616"/>
        <dbReference type="ChEBI" id="CHEBI:83421"/>
        <dbReference type="ChEBI" id="CHEBI:456216"/>
        <dbReference type="EC" id="2.7.11.1"/>
    </reaction>
</comment>
<dbReference type="AlphaFoldDB" id="A0AAX6MLS8"/>
<proteinExistence type="inferred from homology"/>
<evidence type="ECO:0000256" key="1">
    <source>
        <dbReference type="ARBA" id="ARBA00012513"/>
    </source>
</evidence>
<dbReference type="InterPro" id="IPR000719">
    <property type="entry name" value="Prot_kinase_dom"/>
</dbReference>
<evidence type="ECO:0000256" key="10">
    <source>
        <dbReference type="RuleBase" id="RU000304"/>
    </source>
</evidence>
<keyword evidence="4 9" id="KW-0547">Nucleotide-binding</keyword>
<dbReference type="InterPro" id="IPR017441">
    <property type="entry name" value="Protein_kinase_ATP_BS"/>
</dbReference>
<evidence type="ECO:0000313" key="12">
    <source>
        <dbReference type="EMBL" id="KAK6953579.1"/>
    </source>
</evidence>
<feature type="domain" description="Protein kinase" evidence="11">
    <location>
        <begin position="178"/>
        <end position="445"/>
    </location>
</feature>
<sequence>MDRNRKPNVLIFSLKALNSRAERVIDHKYNADVTSTKFHGERCFTFASGGSTKHNNKIMTLATMGSNRSKADAYTGIVVLLDESSGKTQVYQDSRSKTSNMSSGLPRAVVMAGFNTVLSLGSLDDPVRFEIIWSLGPDKILEIVNTRISEASEAEKAALLRTFKDQTHWRTVPKPIRHFPLVELGRGAFGRVMKTADAYSGGLMAVKLLHRPSNHKDRRWIDTLITARDREMFILSKIKHGHIVEYLGSQGWETGLVEIFMPMKKGTLAGLIRRFPSYDDSQKYGKIVLVQMLSALDYLAANKLIHRDIKPDNILYDVNKVNKEDHYTFQLADFGLSALQDLARSQAGTLIFMAPEVYDGVKVQTPKADVWSLYVTLLWVHNEEMFRHRIETGRLWRQTDVRKAVLDIAVKSKDLRYIRSMAIYDPSLRASAAQVLKGLRREDLMTRPDPAPMNSFSQFMADVKAGRSKYSPYLTKIME</sequence>
<dbReference type="InterPro" id="IPR011009">
    <property type="entry name" value="Kinase-like_dom_sf"/>
</dbReference>
<evidence type="ECO:0000259" key="11">
    <source>
        <dbReference type="PROSITE" id="PS50011"/>
    </source>
</evidence>
<evidence type="ECO:0000313" key="13">
    <source>
        <dbReference type="Proteomes" id="UP001369815"/>
    </source>
</evidence>
<protein>
    <recommendedName>
        <fullName evidence="1">non-specific serine/threonine protein kinase</fullName>
        <ecNumber evidence="1">2.7.11.1</ecNumber>
    </recommendedName>
</protein>
<accession>A0AAX6MLS8</accession>
<comment type="similarity">
    <text evidence="10">Belongs to the protein kinase superfamily.</text>
</comment>
<organism evidence="12 13">
    <name type="scientific">Daldinia eschscholtzii</name>
    <dbReference type="NCBI Taxonomy" id="292717"/>
    <lineage>
        <taxon>Eukaryota</taxon>
        <taxon>Fungi</taxon>
        <taxon>Dikarya</taxon>
        <taxon>Ascomycota</taxon>
        <taxon>Pezizomycotina</taxon>
        <taxon>Sordariomycetes</taxon>
        <taxon>Xylariomycetidae</taxon>
        <taxon>Xylariales</taxon>
        <taxon>Hypoxylaceae</taxon>
        <taxon>Daldinia</taxon>
    </lineage>
</organism>